<evidence type="ECO:0000256" key="1">
    <source>
        <dbReference type="ARBA" id="ARBA00004651"/>
    </source>
</evidence>
<dbReference type="GO" id="GO:0005886">
    <property type="term" value="C:plasma membrane"/>
    <property type="evidence" value="ECO:0007669"/>
    <property type="project" value="UniProtKB-SubCell"/>
</dbReference>
<feature type="transmembrane region" description="Helical" evidence="7">
    <location>
        <begin position="21"/>
        <end position="45"/>
    </location>
</feature>
<dbReference type="Proteomes" id="UP000032431">
    <property type="component" value="Chromosome I"/>
</dbReference>
<dbReference type="SUPFAM" id="SSF161098">
    <property type="entry name" value="MetI-like"/>
    <property type="match status" value="1"/>
</dbReference>
<evidence type="ECO:0000256" key="2">
    <source>
        <dbReference type="ARBA" id="ARBA00022448"/>
    </source>
</evidence>
<protein>
    <submittedName>
        <fullName evidence="9">Binding-protein-dependent transport system inner membrane protein</fullName>
    </submittedName>
</protein>
<feature type="domain" description="ABC transmembrane type-1" evidence="8">
    <location>
        <begin position="79"/>
        <end position="271"/>
    </location>
</feature>
<dbReference type="GO" id="GO:0055085">
    <property type="term" value="P:transmembrane transport"/>
    <property type="evidence" value="ECO:0007669"/>
    <property type="project" value="InterPro"/>
</dbReference>
<dbReference type="PANTHER" id="PTHR43744">
    <property type="entry name" value="ABC TRANSPORTER PERMEASE PROTEIN MG189-RELATED-RELATED"/>
    <property type="match status" value="1"/>
</dbReference>
<keyword evidence="5 7" id="KW-1133">Transmembrane helix</keyword>
<evidence type="ECO:0000256" key="5">
    <source>
        <dbReference type="ARBA" id="ARBA00022989"/>
    </source>
</evidence>
<feature type="transmembrane region" description="Helical" evidence="7">
    <location>
        <begin position="116"/>
        <end position="136"/>
    </location>
</feature>
<dbReference type="STRING" id="29343.CCDG5_0769"/>
<keyword evidence="3" id="KW-1003">Cell membrane</keyword>
<feature type="transmembrane region" description="Helical" evidence="7">
    <location>
        <begin position="192"/>
        <end position="217"/>
    </location>
</feature>
<keyword evidence="2 7" id="KW-0813">Transport</keyword>
<proteinExistence type="inferred from homology"/>
<evidence type="ECO:0000256" key="6">
    <source>
        <dbReference type="ARBA" id="ARBA00023136"/>
    </source>
</evidence>
<sequence>MTDSSYLLINTKAKEKVSWPITIFLIVIAIIFIFFPLYLTVVIALKDPSDMVNVCALPKKIKFQNFVDAWNITEYPRKFANTFLITVLALILTIITNSMVGFAIGRNQKKSRLFNFLYYYFISALFIPFNVIMLPLVKEASAVHIDNILGITFLYIVFGLPMNTLLYTGYIKSIPKELDEAATIDGANTWQLFFKVIFPTMGPINATVVILTVMWTWNDFLMPLVLLSKPEQQTLQLSQYVFQGQFSTNYNLAFASYLMVLLPVLIVYVFCQKWITAGITNGAIKQ</sequence>
<dbReference type="AlphaFoldDB" id="A0A078KN79"/>
<dbReference type="PATRIC" id="fig|29343.3.peg.806"/>
<keyword evidence="10" id="KW-1185">Reference proteome</keyword>
<dbReference type="OrthoDB" id="153186at2"/>
<dbReference type="PANTHER" id="PTHR43744:SF12">
    <property type="entry name" value="ABC TRANSPORTER PERMEASE PROTEIN MG189-RELATED"/>
    <property type="match status" value="1"/>
</dbReference>
<gene>
    <name evidence="9" type="ORF">CCDG5_0769</name>
</gene>
<dbReference type="Gene3D" id="1.10.3720.10">
    <property type="entry name" value="MetI-like"/>
    <property type="match status" value="1"/>
</dbReference>
<evidence type="ECO:0000259" key="8">
    <source>
        <dbReference type="PROSITE" id="PS50928"/>
    </source>
</evidence>
<evidence type="ECO:0000313" key="10">
    <source>
        <dbReference type="Proteomes" id="UP000032431"/>
    </source>
</evidence>
<accession>A0A078KN79</accession>
<keyword evidence="6 7" id="KW-0472">Membrane</keyword>
<feature type="transmembrane region" description="Helical" evidence="7">
    <location>
        <begin position="148"/>
        <end position="171"/>
    </location>
</feature>
<dbReference type="InterPro" id="IPR000515">
    <property type="entry name" value="MetI-like"/>
</dbReference>
<evidence type="ECO:0000256" key="3">
    <source>
        <dbReference type="ARBA" id="ARBA00022475"/>
    </source>
</evidence>
<name>A0A078KN79_9FIRM</name>
<dbReference type="CDD" id="cd06261">
    <property type="entry name" value="TM_PBP2"/>
    <property type="match status" value="1"/>
</dbReference>
<dbReference type="PROSITE" id="PS50928">
    <property type="entry name" value="ABC_TM1"/>
    <property type="match status" value="1"/>
</dbReference>
<reference evidence="10" key="1">
    <citation type="submission" date="2014-07" db="EMBL/GenBank/DDBJ databases">
        <authorList>
            <person name="Wibberg D."/>
        </authorList>
    </citation>
    <scope>NUCLEOTIDE SEQUENCE [LARGE SCALE GENOMIC DNA]</scope>
    <source>
        <strain evidence="10">DG5</strain>
    </source>
</reference>
<dbReference type="EMBL" id="LM995447">
    <property type="protein sequence ID" value="CDZ23898.1"/>
    <property type="molecule type" value="Genomic_DNA"/>
</dbReference>
<evidence type="ECO:0000313" key="9">
    <source>
        <dbReference type="EMBL" id="CDZ23898.1"/>
    </source>
</evidence>
<comment type="subcellular location">
    <subcellularLocation>
        <location evidence="1 7">Cell membrane</location>
        <topology evidence="1 7">Multi-pass membrane protein</topology>
    </subcellularLocation>
</comment>
<feature type="transmembrane region" description="Helical" evidence="7">
    <location>
        <begin position="252"/>
        <end position="271"/>
    </location>
</feature>
<dbReference type="HOGENOM" id="CLU_016047_1_2_9"/>
<evidence type="ECO:0000256" key="7">
    <source>
        <dbReference type="RuleBase" id="RU363032"/>
    </source>
</evidence>
<dbReference type="InterPro" id="IPR035906">
    <property type="entry name" value="MetI-like_sf"/>
</dbReference>
<organism evidence="9 10">
    <name type="scientific">[Clostridium] cellulosi</name>
    <dbReference type="NCBI Taxonomy" id="29343"/>
    <lineage>
        <taxon>Bacteria</taxon>
        <taxon>Bacillati</taxon>
        <taxon>Bacillota</taxon>
        <taxon>Clostridia</taxon>
        <taxon>Eubacteriales</taxon>
        <taxon>Oscillospiraceae</taxon>
        <taxon>Oscillospiraceae incertae sedis</taxon>
    </lineage>
</organism>
<dbReference type="KEGG" id="ccel:CCDG5_0769"/>
<comment type="similarity">
    <text evidence="7">Belongs to the binding-protein-dependent transport system permease family.</text>
</comment>
<dbReference type="Pfam" id="PF00528">
    <property type="entry name" value="BPD_transp_1"/>
    <property type="match status" value="1"/>
</dbReference>
<evidence type="ECO:0000256" key="4">
    <source>
        <dbReference type="ARBA" id="ARBA00022692"/>
    </source>
</evidence>
<keyword evidence="4 7" id="KW-0812">Transmembrane</keyword>
<feature type="transmembrane region" description="Helical" evidence="7">
    <location>
        <begin position="83"/>
        <end position="104"/>
    </location>
</feature>